<dbReference type="Proteomes" id="UP000095283">
    <property type="component" value="Unplaced"/>
</dbReference>
<evidence type="ECO:0000313" key="2">
    <source>
        <dbReference type="WBParaSite" id="Hba_00005"/>
    </source>
</evidence>
<sequence length="29" mass="3653">MNHLHCLKLLNNVTSWKMYFSMFLFQNYE</sequence>
<organism evidence="1 2">
    <name type="scientific">Heterorhabditis bacteriophora</name>
    <name type="common">Entomopathogenic nematode worm</name>
    <dbReference type="NCBI Taxonomy" id="37862"/>
    <lineage>
        <taxon>Eukaryota</taxon>
        <taxon>Metazoa</taxon>
        <taxon>Ecdysozoa</taxon>
        <taxon>Nematoda</taxon>
        <taxon>Chromadorea</taxon>
        <taxon>Rhabditida</taxon>
        <taxon>Rhabditina</taxon>
        <taxon>Rhabditomorpha</taxon>
        <taxon>Strongyloidea</taxon>
        <taxon>Heterorhabditidae</taxon>
        <taxon>Heterorhabditis</taxon>
    </lineage>
</organism>
<dbReference type="AlphaFoldDB" id="A0A1I7W5U6"/>
<dbReference type="WBParaSite" id="Hba_00005">
    <property type="protein sequence ID" value="Hba_00005"/>
    <property type="gene ID" value="Hba_00005"/>
</dbReference>
<proteinExistence type="predicted"/>
<accession>A0A1I7W5U6</accession>
<protein>
    <submittedName>
        <fullName evidence="2">Uncharacterized protein</fullName>
    </submittedName>
</protein>
<reference evidence="2" key="1">
    <citation type="submission" date="2016-11" db="UniProtKB">
        <authorList>
            <consortium name="WormBaseParasite"/>
        </authorList>
    </citation>
    <scope>IDENTIFICATION</scope>
</reference>
<name>A0A1I7W5U6_HETBA</name>
<evidence type="ECO:0000313" key="1">
    <source>
        <dbReference type="Proteomes" id="UP000095283"/>
    </source>
</evidence>
<keyword evidence="1" id="KW-1185">Reference proteome</keyword>